<name>A0A918KRG4_9PROT</name>
<dbReference type="InterPro" id="IPR009061">
    <property type="entry name" value="DNA-bd_dom_put_sf"/>
</dbReference>
<organism evidence="1 2">
    <name type="scientific">Litorimonas cladophorae</name>
    <dbReference type="NCBI Taxonomy" id="1220491"/>
    <lineage>
        <taxon>Bacteria</taxon>
        <taxon>Pseudomonadati</taxon>
        <taxon>Pseudomonadota</taxon>
        <taxon>Alphaproteobacteria</taxon>
        <taxon>Maricaulales</taxon>
        <taxon>Robiginitomaculaceae</taxon>
    </lineage>
</organism>
<dbReference type="RefSeq" id="WP_189586422.1">
    <property type="nucleotide sequence ID" value="NZ_BMYV01000003.1"/>
</dbReference>
<comment type="caution">
    <text evidence="1">The sequence shown here is derived from an EMBL/GenBank/DDBJ whole genome shotgun (WGS) entry which is preliminary data.</text>
</comment>
<evidence type="ECO:0000313" key="2">
    <source>
        <dbReference type="Proteomes" id="UP000600865"/>
    </source>
</evidence>
<proteinExistence type="predicted"/>
<dbReference type="AlphaFoldDB" id="A0A918KRG4"/>
<evidence type="ECO:0000313" key="1">
    <source>
        <dbReference type="EMBL" id="GGX73184.1"/>
    </source>
</evidence>
<dbReference type="Proteomes" id="UP000600865">
    <property type="component" value="Unassembled WGS sequence"/>
</dbReference>
<keyword evidence="2" id="KW-1185">Reference proteome</keyword>
<dbReference type="EMBL" id="BMYV01000003">
    <property type="protein sequence ID" value="GGX73184.1"/>
    <property type="molecule type" value="Genomic_DNA"/>
</dbReference>
<dbReference type="SUPFAM" id="SSF46955">
    <property type="entry name" value="Putative DNA-binding domain"/>
    <property type="match status" value="1"/>
</dbReference>
<protein>
    <recommendedName>
        <fullName evidence="3">Helix-turn-helix domain-containing protein</fullName>
    </recommendedName>
</protein>
<accession>A0A918KRG4</accession>
<evidence type="ECO:0008006" key="3">
    <source>
        <dbReference type="Google" id="ProtNLM"/>
    </source>
</evidence>
<gene>
    <name evidence="1" type="ORF">GCM10011309_23980</name>
</gene>
<reference evidence="1 2" key="1">
    <citation type="journal article" date="2014" name="Int. J. Syst. Evol. Microbiol.">
        <title>Complete genome sequence of Corynebacterium casei LMG S-19264T (=DSM 44701T), isolated from a smear-ripened cheese.</title>
        <authorList>
            <consortium name="US DOE Joint Genome Institute (JGI-PGF)"/>
            <person name="Walter F."/>
            <person name="Albersmeier A."/>
            <person name="Kalinowski J."/>
            <person name="Ruckert C."/>
        </authorList>
    </citation>
    <scope>NUCLEOTIDE SEQUENCE [LARGE SCALE GENOMIC DNA]</scope>
    <source>
        <strain evidence="1 2">KCTC 23968</strain>
    </source>
</reference>
<sequence length="144" mass="16362">MKRSYDFHRVRSHRPYTIATLAALLGVDKRTVRRWIESDRLDVAIVEHSRPVILLGSKVKAWGTARQRAKKQPCAYGEIYCVRCKTPRRIKPDSFLIVQPNQSKLTVKGECCRCDLTLNRFGSPANRAALEAEFGPKRPDNPAA</sequence>